<dbReference type="Proteomes" id="UP000293300">
    <property type="component" value="Unassembled WGS sequence"/>
</dbReference>
<dbReference type="InterPro" id="IPR050310">
    <property type="entry name" value="VPS10-sortilin"/>
</dbReference>
<proteinExistence type="predicted"/>
<organism evidence="4 5">
    <name type="scientific">Flavobacterium silvisoli</name>
    <dbReference type="NCBI Taxonomy" id="2529433"/>
    <lineage>
        <taxon>Bacteria</taxon>
        <taxon>Pseudomonadati</taxon>
        <taxon>Bacteroidota</taxon>
        <taxon>Flavobacteriia</taxon>
        <taxon>Flavobacteriales</taxon>
        <taxon>Flavobacteriaceae</taxon>
        <taxon>Flavobacterium</taxon>
    </lineage>
</organism>
<sequence length="457" mass="48475">MKKLLLSLSLFSLGYMSYGQSWVSQATGFASESRGISEIHIVDANTVWALAFDGAPVTTAHPAALNIQEFTLTTDGGNNWTAGIVDVGDTTFEINNISPVSATTAWVCAINNTTNDPNNGTGVIYKTADGGQNWEQQNATGFQTAGESFLNGVHFFNANNGIAYGDPVGGEFEVYRTTDGGDTWTQVPGSSLPNPLSGEYGYNSLPTVAGNTLWFTTNKGKMYRTTDMGVTWTKLNGPTGFTDFGATAINGRLLFSDNNNGIIMGTTNGSAASPTYKIWKTTDGGATWSAPITYTGYRLLTYVPNTTILVACGAGTSSGGVGSAFSPDNGTTWTTIESNLEQRLAPAFLNSSTGWCGGFSTDSITDGIFKFSGNLGNEQFAANTVKLYPNPATSVVNISAQLESYNVKVTDITGKVMFNKVFSGVENTVDISSFATGVYFFEVKSGSKSETIKIMKN</sequence>
<dbReference type="EMBL" id="SJPE01000001">
    <property type="protein sequence ID" value="TBX71241.1"/>
    <property type="molecule type" value="Genomic_DNA"/>
</dbReference>
<keyword evidence="5" id="KW-1185">Reference proteome</keyword>
<dbReference type="Pfam" id="PF18962">
    <property type="entry name" value="Por_Secre_tail"/>
    <property type="match status" value="1"/>
</dbReference>
<feature type="domain" description="Secretion system C-terminal sorting" evidence="3">
    <location>
        <begin position="387"/>
        <end position="454"/>
    </location>
</feature>
<dbReference type="InterPro" id="IPR015943">
    <property type="entry name" value="WD40/YVTN_repeat-like_dom_sf"/>
</dbReference>
<dbReference type="Gene3D" id="2.130.10.10">
    <property type="entry name" value="YVTN repeat-like/Quinoprotein amine dehydrogenase"/>
    <property type="match status" value="2"/>
</dbReference>
<evidence type="ECO:0000259" key="2">
    <source>
        <dbReference type="Pfam" id="PF14870"/>
    </source>
</evidence>
<dbReference type="Pfam" id="PF14870">
    <property type="entry name" value="PSII_BNR"/>
    <property type="match status" value="1"/>
</dbReference>
<dbReference type="InterPro" id="IPR028203">
    <property type="entry name" value="PSII_CF48-like_dom"/>
</dbReference>
<dbReference type="PANTHER" id="PTHR12106">
    <property type="entry name" value="SORTILIN RELATED"/>
    <property type="match status" value="1"/>
</dbReference>
<dbReference type="SUPFAM" id="SSF110296">
    <property type="entry name" value="Oligoxyloglucan reducing end-specific cellobiohydrolase"/>
    <property type="match status" value="1"/>
</dbReference>
<dbReference type="NCBIfam" id="TIGR04183">
    <property type="entry name" value="Por_Secre_tail"/>
    <property type="match status" value="1"/>
</dbReference>
<evidence type="ECO:0000259" key="3">
    <source>
        <dbReference type="Pfam" id="PF18962"/>
    </source>
</evidence>
<name>A0A4V2L5M6_9FLAO</name>
<dbReference type="CDD" id="cd15482">
    <property type="entry name" value="Sialidase_non-viral"/>
    <property type="match status" value="1"/>
</dbReference>
<keyword evidence="1" id="KW-0732">Signal</keyword>
<evidence type="ECO:0000313" key="4">
    <source>
        <dbReference type="EMBL" id="TBX71241.1"/>
    </source>
</evidence>
<accession>A0A4V2L5M6</accession>
<gene>
    <name evidence="4" type="ORF">EZL74_01670</name>
</gene>
<dbReference type="AlphaFoldDB" id="A0A4V2L5M6"/>
<comment type="caution">
    <text evidence="4">The sequence shown here is derived from an EMBL/GenBank/DDBJ whole genome shotgun (WGS) entry which is preliminary data.</text>
</comment>
<evidence type="ECO:0000313" key="5">
    <source>
        <dbReference type="Proteomes" id="UP000293300"/>
    </source>
</evidence>
<dbReference type="PANTHER" id="PTHR12106:SF27">
    <property type="entry name" value="SORTILIN-RELATED RECEPTOR"/>
    <property type="match status" value="1"/>
</dbReference>
<dbReference type="OrthoDB" id="610388at2"/>
<protein>
    <submittedName>
        <fullName evidence="4">T9SS type A sorting domain-containing protein</fullName>
    </submittedName>
</protein>
<feature type="domain" description="Photosynthesis system II assembly factor Ycf48/Hcf136-like" evidence="2">
    <location>
        <begin position="123"/>
        <end position="234"/>
    </location>
</feature>
<evidence type="ECO:0000256" key="1">
    <source>
        <dbReference type="ARBA" id="ARBA00022729"/>
    </source>
</evidence>
<reference evidence="4 5" key="1">
    <citation type="submission" date="2019-02" db="EMBL/GenBank/DDBJ databases">
        <title>Flavobacterium sp. RD-2-33 isolated from forest soil.</title>
        <authorList>
            <person name="Chaudhary D.K."/>
        </authorList>
    </citation>
    <scope>NUCLEOTIDE SEQUENCE [LARGE SCALE GENOMIC DNA]</scope>
    <source>
        <strain evidence="4 5">RD-2-33</strain>
    </source>
</reference>
<dbReference type="InterPro" id="IPR026444">
    <property type="entry name" value="Secre_tail"/>
</dbReference>
<dbReference type="RefSeq" id="WP_131474852.1">
    <property type="nucleotide sequence ID" value="NZ_SJPE01000001.1"/>
</dbReference>